<accession>A0A8H6IAI0</accession>
<gene>
    <name evidence="1" type="ORF">DFP72DRAFT_804738</name>
</gene>
<comment type="caution">
    <text evidence="1">The sequence shown here is derived from an EMBL/GenBank/DDBJ whole genome shotgun (WGS) entry which is preliminary data.</text>
</comment>
<evidence type="ECO:0000313" key="2">
    <source>
        <dbReference type="Proteomes" id="UP000521943"/>
    </source>
</evidence>
<sequence length="190" mass="21665">MEVGGRTQYKTRVQGMPKEVEKQLERMISDFLWNGHTPGVNVETMRLPHTEGGFKILDIEARNEAIDLMKLKAYLDFEKRPKWALIVDHLLTLNIPKSHRVTSTGVAENMFTQTWAAAKRETESCAPAGIRKMLATAAKYGVTLDPRNPSEETKLDMPLWFHAGQNKEKRPWNNGARADCLRDNHEVHTV</sequence>
<feature type="non-terminal residue" evidence="1">
    <location>
        <position position="190"/>
    </location>
</feature>
<reference evidence="1 2" key="1">
    <citation type="submission" date="2020-07" db="EMBL/GenBank/DDBJ databases">
        <title>Comparative genomics of pyrophilous fungi reveals a link between fire events and developmental genes.</title>
        <authorList>
            <consortium name="DOE Joint Genome Institute"/>
            <person name="Steindorff A.S."/>
            <person name="Carver A."/>
            <person name="Calhoun S."/>
            <person name="Stillman K."/>
            <person name="Liu H."/>
            <person name="Lipzen A."/>
            <person name="Pangilinan J."/>
            <person name="Labutti K."/>
            <person name="Bruns T.D."/>
            <person name="Grigoriev I.V."/>
        </authorList>
    </citation>
    <scope>NUCLEOTIDE SEQUENCE [LARGE SCALE GENOMIC DNA]</scope>
    <source>
        <strain evidence="1 2">CBS 144469</strain>
    </source>
</reference>
<dbReference type="EMBL" id="JACGCI010000011">
    <property type="protein sequence ID" value="KAF6760767.1"/>
    <property type="molecule type" value="Genomic_DNA"/>
</dbReference>
<dbReference type="OrthoDB" id="2728078at2759"/>
<keyword evidence="2" id="KW-1185">Reference proteome</keyword>
<name>A0A8H6IAI0_9AGAR</name>
<proteinExistence type="predicted"/>
<dbReference type="AlphaFoldDB" id="A0A8H6IAI0"/>
<organism evidence="1 2">
    <name type="scientific">Ephemerocybe angulata</name>
    <dbReference type="NCBI Taxonomy" id="980116"/>
    <lineage>
        <taxon>Eukaryota</taxon>
        <taxon>Fungi</taxon>
        <taxon>Dikarya</taxon>
        <taxon>Basidiomycota</taxon>
        <taxon>Agaricomycotina</taxon>
        <taxon>Agaricomycetes</taxon>
        <taxon>Agaricomycetidae</taxon>
        <taxon>Agaricales</taxon>
        <taxon>Agaricineae</taxon>
        <taxon>Psathyrellaceae</taxon>
        <taxon>Ephemerocybe</taxon>
    </lineage>
</organism>
<protein>
    <submittedName>
        <fullName evidence="1">Uncharacterized protein</fullName>
    </submittedName>
</protein>
<dbReference type="Proteomes" id="UP000521943">
    <property type="component" value="Unassembled WGS sequence"/>
</dbReference>
<evidence type="ECO:0000313" key="1">
    <source>
        <dbReference type="EMBL" id="KAF6760767.1"/>
    </source>
</evidence>